<evidence type="ECO:0000256" key="1">
    <source>
        <dbReference type="SAM" id="MobiDB-lite"/>
    </source>
</evidence>
<name>A0A8B6ZME1_ORYAF</name>
<dbReference type="CTD" id="400823"/>
<evidence type="ECO:0000313" key="2">
    <source>
        <dbReference type="Proteomes" id="UP000694850"/>
    </source>
</evidence>
<dbReference type="InterPro" id="IPR028260">
    <property type="entry name" value="FAM177"/>
</dbReference>
<dbReference type="OrthoDB" id="45963at2759"/>
<dbReference type="Pfam" id="PF14774">
    <property type="entry name" value="FAM177"/>
    <property type="match status" value="1"/>
</dbReference>
<feature type="region of interest" description="Disordered" evidence="1">
    <location>
        <begin position="140"/>
        <end position="167"/>
    </location>
</feature>
<dbReference type="GeneID" id="103193727"/>
<proteinExistence type="predicted"/>
<organism evidence="2 3">
    <name type="scientific">Orycteropus afer afer</name>
    <dbReference type="NCBI Taxonomy" id="1230840"/>
    <lineage>
        <taxon>Eukaryota</taxon>
        <taxon>Metazoa</taxon>
        <taxon>Chordata</taxon>
        <taxon>Craniata</taxon>
        <taxon>Vertebrata</taxon>
        <taxon>Euteleostomi</taxon>
        <taxon>Mammalia</taxon>
        <taxon>Eutheria</taxon>
        <taxon>Afrotheria</taxon>
        <taxon>Tubulidentata</taxon>
        <taxon>Orycteropodidae</taxon>
        <taxon>Orycteropus</taxon>
    </lineage>
</organism>
<dbReference type="AlphaFoldDB" id="A0A8B6ZME1"/>
<sequence length="167" mass="19547">MEKDNLQQLQVENSRPSKKIIPKRIIHFVDRDVMEEYSTEEEEEEEKEQERMNSTLDLSKLPWRSYLWFWAGRIASTSFSMCEFLGGRFAIFFGLDQPKYQYVLNEYYRIQNKESDKEIERNVAKALSAEVLNEKCHLPTGGQKYGTQQQNSTEGPCNGTPHPGKAW</sequence>
<dbReference type="PANTHER" id="PTHR31206">
    <property type="entry name" value="LP10445P"/>
    <property type="match status" value="1"/>
</dbReference>
<evidence type="ECO:0000313" key="3">
    <source>
        <dbReference type="RefSeq" id="XP_007935181.1"/>
    </source>
</evidence>
<dbReference type="PANTHER" id="PTHR31206:SF9">
    <property type="entry name" value="PROTEIN FAM177B"/>
    <property type="match status" value="1"/>
</dbReference>
<feature type="compositionally biased region" description="Polar residues" evidence="1">
    <location>
        <begin position="145"/>
        <end position="155"/>
    </location>
</feature>
<gene>
    <name evidence="3" type="primary">FAM177B</name>
</gene>
<dbReference type="Proteomes" id="UP000694850">
    <property type="component" value="Unplaced"/>
</dbReference>
<dbReference type="RefSeq" id="XP_007935181.1">
    <property type="nucleotide sequence ID" value="XM_007936990.1"/>
</dbReference>
<keyword evidence="2" id="KW-1185">Reference proteome</keyword>
<protein>
    <submittedName>
        <fullName evidence="3">Protein FAM177B</fullName>
    </submittedName>
</protein>
<reference evidence="3" key="1">
    <citation type="submission" date="2025-08" db="UniProtKB">
        <authorList>
            <consortium name="RefSeq"/>
        </authorList>
    </citation>
    <scope>IDENTIFICATION</scope>
</reference>
<accession>A0A8B6ZME1</accession>